<dbReference type="SUPFAM" id="SSF54909">
    <property type="entry name" value="Dimeric alpha+beta barrel"/>
    <property type="match status" value="1"/>
</dbReference>
<keyword evidence="4" id="KW-1185">Reference proteome</keyword>
<evidence type="ECO:0000313" key="3">
    <source>
        <dbReference type="EMBL" id="GGI06537.1"/>
    </source>
</evidence>
<comment type="caution">
    <text evidence="3">The sequence shown here is derived from an EMBL/GenBank/DDBJ whole genome shotgun (WGS) entry which is preliminary data.</text>
</comment>
<dbReference type="PANTHER" id="PTHR35174">
    <property type="entry name" value="BLL7171 PROTEIN-RELATED"/>
    <property type="match status" value="1"/>
</dbReference>
<evidence type="ECO:0000313" key="4">
    <source>
        <dbReference type="Proteomes" id="UP000632535"/>
    </source>
</evidence>
<sequence length="128" mass="13229">MRYALLLHNGEPSPGEIPAEGIAEMERLFAEYGQALESAGVLVAGEVLQFSDAATTVTRRTGATQVQDGPFAETKEALAGIFVVEVPDADAAIAWAEKCPGASYGSVEVRPVATSLAGGVWTGHGPAE</sequence>
<dbReference type="Gene3D" id="3.30.70.1060">
    <property type="entry name" value="Dimeric alpha+beta barrel"/>
    <property type="match status" value="1"/>
</dbReference>
<dbReference type="InterPro" id="IPR011008">
    <property type="entry name" value="Dimeric_a/b-barrel"/>
</dbReference>
<reference evidence="4" key="1">
    <citation type="journal article" date="2019" name="Int. J. Syst. Evol. Microbiol.">
        <title>The Global Catalogue of Microorganisms (GCM) 10K type strain sequencing project: providing services to taxonomists for standard genome sequencing and annotation.</title>
        <authorList>
            <consortium name="The Broad Institute Genomics Platform"/>
            <consortium name="The Broad Institute Genome Sequencing Center for Infectious Disease"/>
            <person name="Wu L."/>
            <person name="Ma J."/>
        </authorList>
    </citation>
    <scope>NUCLEOTIDE SEQUENCE [LARGE SCALE GENOMIC DNA]</scope>
    <source>
        <strain evidence="4">CCM 8653</strain>
    </source>
</reference>
<proteinExistence type="inferred from homology"/>
<dbReference type="Pfam" id="PF03795">
    <property type="entry name" value="YCII"/>
    <property type="match status" value="1"/>
</dbReference>
<evidence type="ECO:0000259" key="2">
    <source>
        <dbReference type="Pfam" id="PF03795"/>
    </source>
</evidence>
<evidence type="ECO:0000256" key="1">
    <source>
        <dbReference type="ARBA" id="ARBA00007689"/>
    </source>
</evidence>
<dbReference type="Proteomes" id="UP000632535">
    <property type="component" value="Unassembled WGS sequence"/>
</dbReference>
<organism evidence="3 4">
    <name type="scientific">Isoptericola cucumis</name>
    <dbReference type="NCBI Taxonomy" id="1776856"/>
    <lineage>
        <taxon>Bacteria</taxon>
        <taxon>Bacillati</taxon>
        <taxon>Actinomycetota</taxon>
        <taxon>Actinomycetes</taxon>
        <taxon>Micrococcales</taxon>
        <taxon>Promicromonosporaceae</taxon>
        <taxon>Isoptericola</taxon>
    </lineage>
</organism>
<comment type="similarity">
    <text evidence="1">Belongs to the YciI family.</text>
</comment>
<dbReference type="PANTHER" id="PTHR35174:SF3">
    <property type="entry name" value="BLL7171 PROTEIN"/>
    <property type="match status" value="1"/>
</dbReference>
<accession>A0ABQ2B2Z5</accession>
<dbReference type="RefSeq" id="WP_188522710.1">
    <property type="nucleotide sequence ID" value="NZ_BMDG01000003.1"/>
</dbReference>
<name>A0ABQ2B2Z5_9MICO</name>
<dbReference type="EMBL" id="BMDG01000003">
    <property type="protein sequence ID" value="GGI06537.1"/>
    <property type="molecule type" value="Genomic_DNA"/>
</dbReference>
<gene>
    <name evidence="3" type="ORF">GCM10007368_11660</name>
</gene>
<dbReference type="InterPro" id="IPR005545">
    <property type="entry name" value="YCII"/>
</dbReference>
<protein>
    <recommendedName>
        <fullName evidence="2">YCII-related domain-containing protein</fullName>
    </recommendedName>
</protein>
<feature type="domain" description="YCII-related" evidence="2">
    <location>
        <begin position="1"/>
        <end position="112"/>
    </location>
</feature>